<dbReference type="Gene3D" id="3.40.50.720">
    <property type="entry name" value="NAD(P)-binding Rossmann-like Domain"/>
    <property type="match status" value="1"/>
</dbReference>
<dbReference type="InterPro" id="IPR006176">
    <property type="entry name" value="3-OHacyl-CoA_DH_NAD-bd"/>
</dbReference>
<gene>
    <name evidence="3" type="ORF">DT065_03365</name>
</gene>
<dbReference type="OrthoDB" id="9771883at2"/>
<name>A0A345BW19_9BACI</name>
<dbReference type="Pfam" id="PF02737">
    <property type="entry name" value="3HCDH_N"/>
    <property type="match status" value="1"/>
</dbReference>
<feature type="domain" description="3-hydroxyacyl-CoA dehydrogenase NAD binding" evidence="2">
    <location>
        <begin position="7"/>
        <end position="169"/>
    </location>
</feature>
<dbReference type="PANTHER" id="PTHR48075:SF5">
    <property type="entry name" value="3-HYDROXYBUTYRYL-COA DEHYDROGENASE"/>
    <property type="match status" value="1"/>
</dbReference>
<comment type="similarity">
    <text evidence="1">Belongs to the 3-hydroxyacyl-CoA dehydrogenase family.</text>
</comment>
<dbReference type="SUPFAM" id="SSF51735">
    <property type="entry name" value="NAD(P)-binding Rossmann-fold domains"/>
    <property type="match status" value="1"/>
</dbReference>
<proteinExistence type="inferred from homology"/>
<accession>A0A345BW19</accession>
<dbReference type="GO" id="GO:0006635">
    <property type="term" value="P:fatty acid beta-oxidation"/>
    <property type="evidence" value="ECO:0007669"/>
    <property type="project" value="TreeGrafter"/>
</dbReference>
<dbReference type="InterPro" id="IPR036291">
    <property type="entry name" value="NAD(P)-bd_dom_sf"/>
</dbReference>
<dbReference type="PANTHER" id="PTHR48075">
    <property type="entry name" value="3-HYDROXYACYL-COA DEHYDROGENASE FAMILY PROTEIN"/>
    <property type="match status" value="1"/>
</dbReference>
<evidence type="ECO:0000259" key="2">
    <source>
        <dbReference type="Pfam" id="PF02737"/>
    </source>
</evidence>
<evidence type="ECO:0000256" key="1">
    <source>
        <dbReference type="ARBA" id="ARBA00009463"/>
    </source>
</evidence>
<dbReference type="GO" id="GO:0008691">
    <property type="term" value="F:3-hydroxybutyryl-CoA dehydrogenase activity"/>
    <property type="evidence" value="ECO:0007669"/>
    <property type="project" value="TreeGrafter"/>
</dbReference>
<reference evidence="3 4" key="1">
    <citation type="journal article" date="2018" name="J. Microbiol.">
        <title>Salicibibacter kimchii gen. nov., sp. nov., a moderately halophilic and alkalitolerant bacterium in the family Bacillaceae, isolated from kimchi.</title>
        <authorList>
            <person name="Jang J.Y."/>
            <person name="Oh Y.J."/>
            <person name="Lim S.K."/>
            <person name="Park H.K."/>
            <person name="Lee C."/>
            <person name="Kim J.Y."/>
            <person name="Lee M.A."/>
            <person name="Choi H.J."/>
        </authorList>
    </citation>
    <scope>NUCLEOTIDE SEQUENCE [LARGE SCALE GENOMIC DNA]</scope>
    <source>
        <strain evidence="3 4">NKC1-1</strain>
    </source>
</reference>
<protein>
    <recommendedName>
        <fullName evidence="2">3-hydroxyacyl-CoA dehydrogenase NAD binding domain-containing protein</fullName>
    </recommendedName>
</protein>
<sequence length="181" mass="20288">MVQSIRKVAVIGGGATGSQIAAVCALAGFDVNIHDRHEETFSKNMEEISQHLQRKVEKGKLSWQDLEDSFARLFFEPELESAVNESDFVIEAEIKDRSIKRDMFKSIDQYAPAHAIFATYSSSIADATERPAQVCHFHFFNLELIDVVKGPHTSDETAETAMDFGKKLNAWTQSGDRILHV</sequence>
<evidence type="ECO:0000313" key="4">
    <source>
        <dbReference type="Proteomes" id="UP000252100"/>
    </source>
</evidence>
<dbReference type="EMBL" id="CP031092">
    <property type="protein sequence ID" value="AXF55150.1"/>
    <property type="molecule type" value="Genomic_DNA"/>
</dbReference>
<dbReference type="Proteomes" id="UP000252100">
    <property type="component" value="Chromosome"/>
</dbReference>
<keyword evidence="4" id="KW-1185">Reference proteome</keyword>
<dbReference type="RefSeq" id="WP_114370884.1">
    <property type="nucleotide sequence ID" value="NZ_CP031092.1"/>
</dbReference>
<organism evidence="3 4">
    <name type="scientific">Salicibibacter kimchii</name>
    <dbReference type="NCBI Taxonomy" id="2099786"/>
    <lineage>
        <taxon>Bacteria</taxon>
        <taxon>Bacillati</taxon>
        <taxon>Bacillota</taxon>
        <taxon>Bacilli</taxon>
        <taxon>Bacillales</taxon>
        <taxon>Bacillaceae</taxon>
        <taxon>Salicibibacter</taxon>
    </lineage>
</organism>
<dbReference type="AlphaFoldDB" id="A0A345BW19"/>
<dbReference type="GO" id="GO:0070403">
    <property type="term" value="F:NAD+ binding"/>
    <property type="evidence" value="ECO:0007669"/>
    <property type="project" value="InterPro"/>
</dbReference>
<dbReference type="KEGG" id="rue:DT065_03365"/>
<evidence type="ECO:0000313" key="3">
    <source>
        <dbReference type="EMBL" id="AXF55150.1"/>
    </source>
</evidence>